<sequence length="122" mass="13989">MSKPGVLNELAVTDIVGHVTTWEWELVNALDRNRIEPISDIDEFNRNATQNKKGRTSRQIIEDMEQIHRSLRDQLAKAPSGYFEPNEPFREFIDSCTVLHYQEHGSQIRIWGSKHSLAASNG</sequence>
<dbReference type="InterPro" id="IPR034660">
    <property type="entry name" value="DinB/YfiT-like"/>
</dbReference>
<protein>
    <recommendedName>
        <fullName evidence="2">Mycothiol-dependent maleylpyruvate isomerase metal-binding domain-containing protein</fullName>
    </recommendedName>
</protein>
<dbReference type="AlphaFoldDB" id="A0A381ULQ7"/>
<dbReference type="Gene3D" id="1.20.120.450">
    <property type="entry name" value="dinb family like domain"/>
    <property type="match status" value="1"/>
</dbReference>
<gene>
    <name evidence="1" type="ORF">METZ01_LOCUS81914</name>
</gene>
<evidence type="ECO:0000313" key="1">
    <source>
        <dbReference type="EMBL" id="SVA29060.1"/>
    </source>
</evidence>
<reference evidence="1" key="1">
    <citation type="submission" date="2018-05" db="EMBL/GenBank/DDBJ databases">
        <authorList>
            <person name="Lanie J.A."/>
            <person name="Ng W.-L."/>
            <person name="Kazmierczak K.M."/>
            <person name="Andrzejewski T.M."/>
            <person name="Davidsen T.M."/>
            <person name="Wayne K.J."/>
            <person name="Tettelin H."/>
            <person name="Glass J.I."/>
            <person name="Rusch D."/>
            <person name="Podicherti R."/>
            <person name="Tsui H.-C.T."/>
            <person name="Winkler M.E."/>
        </authorList>
    </citation>
    <scope>NUCLEOTIDE SEQUENCE</scope>
</reference>
<proteinExistence type="predicted"/>
<name>A0A381ULQ7_9ZZZZ</name>
<organism evidence="1">
    <name type="scientific">marine metagenome</name>
    <dbReference type="NCBI Taxonomy" id="408172"/>
    <lineage>
        <taxon>unclassified sequences</taxon>
        <taxon>metagenomes</taxon>
        <taxon>ecological metagenomes</taxon>
    </lineage>
</organism>
<dbReference type="EMBL" id="UINC01006689">
    <property type="protein sequence ID" value="SVA29060.1"/>
    <property type="molecule type" value="Genomic_DNA"/>
</dbReference>
<accession>A0A381ULQ7</accession>
<evidence type="ECO:0008006" key="2">
    <source>
        <dbReference type="Google" id="ProtNLM"/>
    </source>
</evidence>